<name>A0AAP0KSC3_9MAGN</name>
<sequence>MHFTIAKEQNAFVPDRQMLDSVLIATEVIEFASKKMMQAGFILKMDFAKAYDRVDWAFLKVSVRNGVDGCRAVEVPWDVVGEFSARGRLLGTSFEEN</sequence>
<evidence type="ECO:0000313" key="1">
    <source>
        <dbReference type="EMBL" id="KAK9156782.1"/>
    </source>
</evidence>
<dbReference type="EMBL" id="JBBNAG010000002">
    <property type="protein sequence ID" value="KAK9156782.1"/>
    <property type="molecule type" value="Genomic_DNA"/>
</dbReference>
<gene>
    <name evidence="1" type="ORF">Scep_003356</name>
</gene>
<protein>
    <recommendedName>
        <fullName evidence="3">Reverse transcriptase domain-containing protein</fullName>
    </recommendedName>
</protein>
<dbReference type="Proteomes" id="UP001419268">
    <property type="component" value="Unassembled WGS sequence"/>
</dbReference>
<reference evidence="1 2" key="1">
    <citation type="submission" date="2024-01" db="EMBL/GenBank/DDBJ databases">
        <title>Genome assemblies of Stephania.</title>
        <authorList>
            <person name="Yang L."/>
        </authorList>
    </citation>
    <scope>NUCLEOTIDE SEQUENCE [LARGE SCALE GENOMIC DNA]</scope>
    <source>
        <strain evidence="1">JXDWG</strain>
        <tissue evidence="1">Leaf</tissue>
    </source>
</reference>
<keyword evidence="2" id="KW-1185">Reference proteome</keyword>
<accession>A0AAP0KSC3</accession>
<evidence type="ECO:0008006" key="3">
    <source>
        <dbReference type="Google" id="ProtNLM"/>
    </source>
</evidence>
<organism evidence="1 2">
    <name type="scientific">Stephania cephalantha</name>
    <dbReference type="NCBI Taxonomy" id="152367"/>
    <lineage>
        <taxon>Eukaryota</taxon>
        <taxon>Viridiplantae</taxon>
        <taxon>Streptophyta</taxon>
        <taxon>Embryophyta</taxon>
        <taxon>Tracheophyta</taxon>
        <taxon>Spermatophyta</taxon>
        <taxon>Magnoliopsida</taxon>
        <taxon>Ranunculales</taxon>
        <taxon>Menispermaceae</taxon>
        <taxon>Menispermoideae</taxon>
        <taxon>Cissampelideae</taxon>
        <taxon>Stephania</taxon>
    </lineage>
</organism>
<dbReference type="AlphaFoldDB" id="A0AAP0KSC3"/>
<evidence type="ECO:0000313" key="2">
    <source>
        <dbReference type="Proteomes" id="UP001419268"/>
    </source>
</evidence>
<proteinExistence type="predicted"/>
<comment type="caution">
    <text evidence="1">The sequence shown here is derived from an EMBL/GenBank/DDBJ whole genome shotgun (WGS) entry which is preliminary data.</text>
</comment>